<dbReference type="GO" id="GO:0015935">
    <property type="term" value="C:small ribosomal subunit"/>
    <property type="evidence" value="ECO:0007669"/>
    <property type="project" value="TreeGrafter"/>
</dbReference>
<dbReference type="InterPro" id="IPR000307">
    <property type="entry name" value="Ribosomal_bS16"/>
</dbReference>
<dbReference type="InterPro" id="IPR023803">
    <property type="entry name" value="Ribosomal_bS16_dom_sf"/>
</dbReference>
<dbReference type="PANTHER" id="PTHR12919">
    <property type="entry name" value="30S RIBOSOMAL PROTEIN S16"/>
    <property type="match status" value="1"/>
</dbReference>
<dbReference type="GO" id="GO:0003735">
    <property type="term" value="F:structural constituent of ribosome"/>
    <property type="evidence" value="ECO:0007669"/>
    <property type="project" value="InterPro"/>
</dbReference>
<evidence type="ECO:0000256" key="1">
    <source>
        <dbReference type="ARBA" id="ARBA00022980"/>
    </source>
</evidence>
<dbReference type="Pfam" id="PF00886">
    <property type="entry name" value="Ribosomal_S16"/>
    <property type="match status" value="1"/>
</dbReference>
<protein>
    <recommendedName>
        <fullName evidence="3">Small ribosomal subunit protein bS16</fullName>
    </recommendedName>
</protein>
<dbReference type="Gene3D" id="3.30.1320.10">
    <property type="match status" value="1"/>
</dbReference>
<reference evidence="5 6" key="1">
    <citation type="journal article" date="2016" name="Nat. Commun.">
        <title>Thousands of microbial genomes shed light on interconnected biogeochemical processes in an aquifer system.</title>
        <authorList>
            <person name="Anantharaman K."/>
            <person name="Brown C.T."/>
            <person name="Hug L.A."/>
            <person name="Sharon I."/>
            <person name="Castelle C.J."/>
            <person name="Probst A.J."/>
            <person name="Thomas B.C."/>
            <person name="Singh A."/>
            <person name="Wilkins M.J."/>
            <person name="Karaoz U."/>
            <person name="Brodie E.L."/>
            <person name="Williams K.H."/>
            <person name="Hubbard S.S."/>
            <person name="Banfield J.F."/>
        </authorList>
    </citation>
    <scope>NUCLEOTIDE SEQUENCE [LARGE SCALE GENOMIC DNA]</scope>
    <source>
        <strain evidence="6">RIFCSPHIGHO2_01_FULL_58_15</strain>
    </source>
</reference>
<evidence type="ECO:0000256" key="3">
    <source>
        <dbReference type="HAMAP-Rule" id="MF_00385"/>
    </source>
</evidence>
<organism evidence="5 6">
    <name type="scientific">Terrybacteria sp. (strain RIFCSPHIGHO2_01_FULL_58_15)</name>
    <dbReference type="NCBI Taxonomy" id="1802363"/>
    <lineage>
        <taxon>Bacteria</taxon>
        <taxon>Candidatus Terryibacteriota</taxon>
    </lineage>
</organism>
<evidence type="ECO:0000256" key="2">
    <source>
        <dbReference type="ARBA" id="ARBA00023274"/>
    </source>
</evidence>
<dbReference type="AlphaFoldDB" id="A0A1G2PLE6"/>
<feature type="compositionally biased region" description="Low complexity" evidence="4">
    <location>
        <begin position="125"/>
        <end position="150"/>
    </location>
</feature>
<proteinExistence type="inferred from homology"/>
<dbReference type="Proteomes" id="UP000178690">
    <property type="component" value="Unassembled WGS sequence"/>
</dbReference>
<sequence length="150" mass="16456">MLTIRLMRFGRKHQPFFRLVVVPKRGKPARSKYVELLGWVNPLKHERKIDAERVQYWVSQGAQPSPTAWNLFIAEGILSGVKKRKKGKVVVAEKTAAKEAESPQAAVPPATSVVVEETAEETPGEEMPPSLQESAEAPAGASAGEVDNKE</sequence>
<dbReference type="NCBIfam" id="TIGR00002">
    <property type="entry name" value="S16"/>
    <property type="match status" value="1"/>
</dbReference>
<dbReference type="EMBL" id="MHST01000020">
    <property type="protein sequence ID" value="OHA48471.1"/>
    <property type="molecule type" value="Genomic_DNA"/>
</dbReference>
<dbReference type="SUPFAM" id="SSF54565">
    <property type="entry name" value="Ribosomal protein S16"/>
    <property type="match status" value="1"/>
</dbReference>
<dbReference type="HAMAP" id="MF_00385">
    <property type="entry name" value="Ribosomal_bS16"/>
    <property type="match status" value="1"/>
</dbReference>
<feature type="region of interest" description="Disordered" evidence="4">
    <location>
        <begin position="96"/>
        <end position="150"/>
    </location>
</feature>
<gene>
    <name evidence="3" type="primary">rpsP</name>
    <name evidence="5" type="ORF">A2682_04115</name>
</gene>
<dbReference type="GO" id="GO:0005737">
    <property type="term" value="C:cytoplasm"/>
    <property type="evidence" value="ECO:0007669"/>
    <property type="project" value="UniProtKB-ARBA"/>
</dbReference>
<keyword evidence="2 3" id="KW-0687">Ribonucleoprotein</keyword>
<evidence type="ECO:0000313" key="5">
    <source>
        <dbReference type="EMBL" id="OHA48471.1"/>
    </source>
</evidence>
<comment type="caution">
    <text evidence="5">The sequence shown here is derived from an EMBL/GenBank/DDBJ whole genome shotgun (WGS) entry which is preliminary data.</text>
</comment>
<name>A0A1G2PLE6_TERXR</name>
<comment type="similarity">
    <text evidence="3">Belongs to the bacterial ribosomal protein bS16 family.</text>
</comment>
<evidence type="ECO:0000313" key="6">
    <source>
        <dbReference type="Proteomes" id="UP000178690"/>
    </source>
</evidence>
<keyword evidence="1 3" id="KW-0689">Ribosomal protein</keyword>
<dbReference type="GO" id="GO:0006412">
    <property type="term" value="P:translation"/>
    <property type="evidence" value="ECO:0007669"/>
    <property type="project" value="UniProtKB-UniRule"/>
</dbReference>
<dbReference type="PANTHER" id="PTHR12919:SF20">
    <property type="entry name" value="SMALL RIBOSOMAL SUBUNIT PROTEIN BS16M"/>
    <property type="match status" value="1"/>
</dbReference>
<dbReference type="STRING" id="1802363.A2682_04115"/>
<accession>A0A1G2PLE6</accession>
<evidence type="ECO:0000256" key="4">
    <source>
        <dbReference type="SAM" id="MobiDB-lite"/>
    </source>
</evidence>